<dbReference type="UniPathway" id="UPA00275">
    <property type="reaction ID" value="UER00404"/>
</dbReference>
<dbReference type="FunFam" id="3.40.50.960:FF:000003">
    <property type="entry name" value="6,7-dimethyl-8-ribityllumazine synthase"/>
    <property type="match status" value="1"/>
</dbReference>
<dbReference type="InterPro" id="IPR002180">
    <property type="entry name" value="LS/RS"/>
</dbReference>
<evidence type="ECO:0000313" key="8">
    <source>
        <dbReference type="EMBL" id="ABL87729.1"/>
    </source>
</evidence>
<proteinExistence type="inferred from homology"/>
<dbReference type="HOGENOM" id="CLU_089358_3_1_2"/>
<keyword evidence="5 7" id="KW-0808">Transferase</keyword>
<evidence type="ECO:0000256" key="1">
    <source>
        <dbReference type="ARBA" id="ARBA00004917"/>
    </source>
</evidence>
<evidence type="ECO:0000256" key="7">
    <source>
        <dbReference type="HAMAP-Rule" id="MF_00178"/>
    </source>
</evidence>
<dbReference type="KEGG" id="pis:Pisl_0551"/>
<dbReference type="EC" id="2.5.1.78" evidence="3 7"/>
<comment type="pathway">
    <text evidence="1 7">Cofactor biosynthesis; riboflavin biosynthesis; riboflavin from 2-hydroxy-3-oxobutyl phosphate and 5-amino-6-(D-ribitylamino)uracil: step 1/2.</text>
</comment>
<organism evidence="8 9">
    <name type="scientific">Pyrobaculum islandicum (strain DSM 4184 / JCM 9189 / GEO3)</name>
    <dbReference type="NCBI Taxonomy" id="384616"/>
    <lineage>
        <taxon>Archaea</taxon>
        <taxon>Thermoproteota</taxon>
        <taxon>Thermoprotei</taxon>
        <taxon>Thermoproteales</taxon>
        <taxon>Thermoproteaceae</taxon>
        <taxon>Pyrobaculum</taxon>
    </lineage>
</organism>
<evidence type="ECO:0000256" key="4">
    <source>
        <dbReference type="ARBA" id="ARBA00022619"/>
    </source>
</evidence>
<feature type="active site" description="Proton donor" evidence="7">
    <location>
        <position position="82"/>
    </location>
</feature>
<accession>A1RRZ7</accession>
<comment type="function">
    <text evidence="7">Catalyzes the formation of 6,7-dimethyl-8-ribityllumazine by condensation of 5-amino-6-(D-ribitylamino)uracil with 3,4-dihydroxy-2-butanone 4-phosphate. This is the penultimate step in the biosynthesis of riboflavin.</text>
</comment>
<feature type="binding site" evidence="7">
    <location>
        <position position="122"/>
    </location>
    <ligand>
        <name>(2S)-2-hydroxy-3-oxobutyl phosphate</name>
        <dbReference type="ChEBI" id="CHEBI:58830"/>
    </ligand>
</feature>
<feature type="binding site" evidence="7">
    <location>
        <position position="107"/>
    </location>
    <ligand>
        <name>5-amino-6-(D-ribitylamino)uracil</name>
        <dbReference type="ChEBI" id="CHEBI:15934"/>
    </ligand>
</feature>
<evidence type="ECO:0000256" key="3">
    <source>
        <dbReference type="ARBA" id="ARBA00012664"/>
    </source>
</evidence>
<name>A1RRZ7_PYRIL</name>
<feature type="binding site" evidence="7">
    <location>
        <begin position="79"/>
        <end position="80"/>
    </location>
    <ligand>
        <name>(2S)-2-hydroxy-3-oxobutyl phosphate</name>
        <dbReference type="ChEBI" id="CHEBI:58830"/>
    </ligand>
</feature>
<dbReference type="SUPFAM" id="SSF52121">
    <property type="entry name" value="Lumazine synthase"/>
    <property type="match status" value="1"/>
</dbReference>
<keyword evidence="9" id="KW-1185">Reference proteome</keyword>
<feature type="binding site" evidence="7">
    <location>
        <begin position="50"/>
        <end position="52"/>
    </location>
    <ligand>
        <name>5-amino-6-(D-ribitylamino)uracil</name>
        <dbReference type="ChEBI" id="CHEBI:15934"/>
    </ligand>
</feature>
<gene>
    <name evidence="7" type="primary">ribH</name>
    <name evidence="8" type="ordered locus">Pisl_0551</name>
</gene>
<evidence type="ECO:0000256" key="5">
    <source>
        <dbReference type="ARBA" id="ARBA00022679"/>
    </source>
</evidence>
<comment type="similarity">
    <text evidence="2 7">Belongs to the DMRL synthase family.</text>
</comment>
<evidence type="ECO:0000313" key="9">
    <source>
        <dbReference type="Proteomes" id="UP000002595"/>
    </source>
</evidence>
<dbReference type="PANTHER" id="PTHR21058:SF0">
    <property type="entry name" value="6,7-DIMETHYL-8-RIBITYLLUMAZINE SYNTHASE"/>
    <property type="match status" value="1"/>
</dbReference>
<dbReference type="eggNOG" id="arCOG01323">
    <property type="taxonomic scope" value="Archaea"/>
</dbReference>
<reference evidence="8" key="1">
    <citation type="submission" date="2006-12" db="EMBL/GenBank/DDBJ databases">
        <title>Complete sequence of Pyrobaculum islandicum DSM 4184.</title>
        <authorList>
            <person name="Copeland A."/>
            <person name="Lucas S."/>
            <person name="Lapidus A."/>
            <person name="Barry K."/>
            <person name="Detter J.C."/>
            <person name="Glavina del Rio T."/>
            <person name="Dalin E."/>
            <person name="Tice H."/>
            <person name="Pitluck S."/>
            <person name="Meincke L."/>
            <person name="Brettin T."/>
            <person name="Bruce D."/>
            <person name="Han C."/>
            <person name="Tapia R."/>
            <person name="Gilna P."/>
            <person name="Schmutz J."/>
            <person name="Larimer F."/>
            <person name="Land M."/>
            <person name="Hauser L."/>
            <person name="Kyrpides N."/>
            <person name="Mikhailova N."/>
            <person name="Cozen A.E."/>
            <person name="Fitz-Gibbon S.T."/>
            <person name="House C.H."/>
            <person name="Saltikov C."/>
            <person name="Lowe T."/>
            <person name="Richardson P."/>
        </authorList>
    </citation>
    <scope>NUCLEOTIDE SEQUENCE [LARGE SCALE GENOMIC DNA]</scope>
    <source>
        <strain evidence="8">DSM 4184</strain>
    </source>
</reference>
<dbReference type="CDD" id="cd09211">
    <property type="entry name" value="Lumazine_synthase_archaeal"/>
    <property type="match status" value="1"/>
</dbReference>
<dbReference type="InterPro" id="IPR034964">
    <property type="entry name" value="LS"/>
</dbReference>
<dbReference type="Proteomes" id="UP000002595">
    <property type="component" value="Chromosome"/>
</dbReference>
<feature type="binding site" evidence="7">
    <location>
        <begin position="74"/>
        <end position="76"/>
    </location>
    <ligand>
        <name>5-amino-6-(D-ribitylamino)uracil</name>
        <dbReference type="ChEBI" id="CHEBI:15934"/>
    </ligand>
</feature>
<dbReference type="Pfam" id="PF00885">
    <property type="entry name" value="DMRL_synthase"/>
    <property type="match status" value="1"/>
</dbReference>
<dbReference type="AlphaFoldDB" id="A1RRZ7"/>
<protein>
    <recommendedName>
        <fullName evidence="3 7">6,7-dimethyl-8-ribityllumazine synthase</fullName>
        <shortName evidence="7">DMRL synthase</shortName>
        <shortName evidence="7">LS</shortName>
        <shortName evidence="7">Lumazine synthase</shortName>
        <ecNumber evidence="3 7">2.5.1.78</ecNumber>
    </recommendedName>
</protein>
<feature type="binding site" evidence="7">
    <location>
        <position position="18"/>
    </location>
    <ligand>
        <name>5-amino-6-(D-ribitylamino)uracil</name>
        <dbReference type="ChEBI" id="CHEBI:15934"/>
    </ligand>
</feature>
<dbReference type="GO" id="GO:0000906">
    <property type="term" value="F:6,7-dimethyl-8-ribityllumazine synthase activity"/>
    <property type="evidence" value="ECO:0007669"/>
    <property type="project" value="UniProtKB-UniRule"/>
</dbReference>
<keyword evidence="4 7" id="KW-0686">Riboflavin biosynthesis</keyword>
<dbReference type="STRING" id="384616.Pisl_0551"/>
<dbReference type="HAMAP" id="MF_00178">
    <property type="entry name" value="Lumazine_synth"/>
    <property type="match status" value="1"/>
</dbReference>
<dbReference type="PANTHER" id="PTHR21058">
    <property type="entry name" value="6,7-DIMETHYL-8-RIBITYLLUMAZINE SYNTHASE DMRL SYNTHASE LUMAZINE SYNTHASE"/>
    <property type="match status" value="1"/>
</dbReference>
<comment type="catalytic activity">
    <reaction evidence="6 7">
        <text>(2S)-2-hydroxy-3-oxobutyl phosphate + 5-amino-6-(D-ribitylamino)uracil = 6,7-dimethyl-8-(1-D-ribityl)lumazine + phosphate + 2 H2O + H(+)</text>
        <dbReference type="Rhea" id="RHEA:26152"/>
        <dbReference type="ChEBI" id="CHEBI:15377"/>
        <dbReference type="ChEBI" id="CHEBI:15378"/>
        <dbReference type="ChEBI" id="CHEBI:15934"/>
        <dbReference type="ChEBI" id="CHEBI:43474"/>
        <dbReference type="ChEBI" id="CHEBI:58201"/>
        <dbReference type="ChEBI" id="CHEBI:58830"/>
        <dbReference type="EC" id="2.5.1.78"/>
    </reaction>
</comment>
<dbReference type="EMBL" id="CP000504">
    <property type="protein sequence ID" value="ABL87729.1"/>
    <property type="molecule type" value="Genomic_DNA"/>
</dbReference>
<sequence length="157" mass="17325">MVLYRSYMVKLALVVAEFNYDITQLMLQKALEHAKFLGAEVTYVVKVPGVFDIPMVLKELASKNDVDAIATLGAVIQGATKHDEIVATQAARKILDIAVEVDKPITLGIIGHGANRIQALERVEEYARRAVEAAVKLARRKRALKEAKYTGSTVYID</sequence>
<evidence type="ECO:0000256" key="2">
    <source>
        <dbReference type="ARBA" id="ARBA00007424"/>
    </source>
</evidence>
<dbReference type="GO" id="GO:0009349">
    <property type="term" value="C:riboflavin synthase complex"/>
    <property type="evidence" value="ECO:0007669"/>
    <property type="project" value="UniProtKB-UniRule"/>
</dbReference>
<dbReference type="GO" id="GO:0009231">
    <property type="term" value="P:riboflavin biosynthetic process"/>
    <property type="evidence" value="ECO:0007669"/>
    <property type="project" value="UniProtKB-UniRule"/>
</dbReference>
<dbReference type="Gene3D" id="3.40.50.960">
    <property type="entry name" value="Lumazine/riboflavin synthase"/>
    <property type="match status" value="1"/>
</dbReference>
<dbReference type="InterPro" id="IPR036467">
    <property type="entry name" value="LS/RS_sf"/>
</dbReference>
<evidence type="ECO:0000256" key="6">
    <source>
        <dbReference type="ARBA" id="ARBA00048785"/>
    </source>
</evidence>
<dbReference type="NCBIfam" id="TIGR00114">
    <property type="entry name" value="lumazine-synth"/>
    <property type="match status" value="1"/>
</dbReference>